<organism evidence="2">
    <name type="scientific">Siphoviridae sp. ctAUQ2</name>
    <dbReference type="NCBI Taxonomy" id="2826182"/>
    <lineage>
        <taxon>Viruses</taxon>
        <taxon>Duplodnaviria</taxon>
        <taxon>Heunggongvirae</taxon>
        <taxon>Uroviricota</taxon>
        <taxon>Caudoviricetes</taxon>
    </lineage>
</organism>
<evidence type="ECO:0000313" key="2">
    <source>
        <dbReference type="EMBL" id="DAD87481.1"/>
    </source>
</evidence>
<dbReference type="Pfam" id="PF04466">
    <property type="entry name" value="Terminase_3"/>
    <property type="match status" value="1"/>
</dbReference>
<dbReference type="EMBL" id="BK015022">
    <property type="protein sequence ID" value="DAD87481.1"/>
    <property type="molecule type" value="Genomic_DNA"/>
</dbReference>
<dbReference type="Gene3D" id="3.40.50.300">
    <property type="entry name" value="P-loop containing nucleotide triphosphate hydrolases"/>
    <property type="match status" value="1"/>
</dbReference>
<protein>
    <submittedName>
        <fullName evidence="2">Terminase large subunit</fullName>
    </submittedName>
</protein>
<name>A0A8S5MYS2_9CAUD</name>
<proteinExistence type="predicted"/>
<feature type="domain" description="Phage terminase large subunit N-terminal" evidence="1">
    <location>
        <begin position="75"/>
        <end position="231"/>
    </location>
</feature>
<dbReference type="InterPro" id="IPR035412">
    <property type="entry name" value="Terminase_L_N"/>
</dbReference>
<accession>A0A8S5MYS2</accession>
<evidence type="ECO:0000259" key="1">
    <source>
        <dbReference type="Pfam" id="PF04466"/>
    </source>
</evidence>
<reference evidence="2" key="1">
    <citation type="journal article" date="2021" name="Proc. Natl. Acad. Sci. U.S.A.">
        <title>A Catalog of Tens of Thousands of Viruses from Human Metagenomes Reveals Hidden Associations with Chronic Diseases.</title>
        <authorList>
            <person name="Tisza M.J."/>
            <person name="Buck C.B."/>
        </authorList>
    </citation>
    <scope>NUCLEOTIDE SEQUENCE</scope>
    <source>
        <strain evidence="2">CtAUQ2</strain>
    </source>
</reference>
<sequence>MAIGLKAPRNLKIDFKPSTRQYELWKLLQPDYCPHCGGHILQKMVGVDEKGNPKFQPYCDKCGSTDLPQLILGGGAAGGGKSYLGSCWLVSSCIRFSDIRAVVARKTLKSLKGSTWNTIKKVCKEWGLKEGVHYKINNLDGVMTFWNDSVIIMQEMIDLPSDPNFERFGSSEYTIAFIDEVSEISERAVEVLFSRLRWRTSETFKTARMMMSTNPCITWVRSRFVQDDDGNPVKCREGEAYVPFSVFDNPDKAFVQTYVAALNKITDRATRERLLYGNWDFVDTNMMAAYWNFDGEKHLITGLREKVYNPMNPLISGWDFNVAPYMSELEFQFDFDNKKIYILEENLGRPEDKENNTPKLANKIREKQLARQHLGGMIITGDPAGVARSTQTEDGVNNYTIIKDNLKNSVLNPRIKLLAKQPPQAVRLEFINALFNGYGGWSIQIDMRCRKFTEDLVYQQKNSDGTKVKKKVLNPKTGGKEEKYGHLSDILDYVCVLFLNQEWKRFQNADANTPITSINSQVYSSFEY</sequence>
<dbReference type="InterPro" id="IPR027417">
    <property type="entry name" value="P-loop_NTPase"/>
</dbReference>